<dbReference type="PIRSF" id="PIRSF030820">
    <property type="entry name" value="UCP030820"/>
    <property type="match status" value="1"/>
</dbReference>
<organism evidence="1 2">
    <name type="scientific">Methylomarinum roseum</name>
    <dbReference type="NCBI Taxonomy" id="3067653"/>
    <lineage>
        <taxon>Bacteria</taxon>
        <taxon>Pseudomonadati</taxon>
        <taxon>Pseudomonadota</taxon>
        <taxon>Gammaproteobacteria</taxon>
        <taxon>Methylococcales</taxon>
        <taxon>Methylococcaceae</taxon>
        <taxon>Methylomarinum</taxon>
    </lineage>
</organism>
<sequence length="150" mass="16920">MQIIKDKQITDNTWTFVADDDALSNGDISVTLTRWKKDKERILKREGKIGIRLATSDEVADLAEDLDKINLIELEFPVFTDGRAFSQARLLRGRYHYQGEIRAIGGFMADQAFYLSRVGVNAFQLDNAEALNTALSTLNDFSVHYQASSN</sequence>
<dbReference type="EMBL" id="CP157743">
    <property type="protein sequence ID" value="XBS21763.1"/>
    <property type="molecule type" value="Genomic_DNA"/>
</dbReference>
<accession>A0AAU7NXQ1</accession>
<proteinExistence type="predicted"/>
<dbReference type="Proteomes" id="UP001225378">
    <property type="component" value="Chromosome"/>
</dbReference>
<dbReference type="RefSeq" id="WP_305909243.1">
    <property type="nucleotide sequence ID" value="NZ_CP157743.1"/>
</dbReference>
<dbReference type="InterPro" id="IPR008318">
    <property type="entry name" value="UCP030820"/>
</dbReference>
<dbReference type="KEGG" id="mech:Q9L42_006460"/>
<dbReference type="Pfam" id="PF06073">
    <property type="entry name" value="DUF934"/>
    <property type="match status" value="1"/>
</dbReference>
<keyword evidence="2" id="KW-1185">Reference proteome</keyword>
<evidence type="ECO:0000313" key="2">
    <source>
        <dbReference type="Proteomes" id="UP001225378"/>
    </source>
</evidence>
<evidence type="ECO:0000313" key="1">
    <source>
        <dbReference type="EMBL" id="XBS21763.1"/>
    </source>
</evidence>
<reference evidence="1 2" key="1">
    <citation type="journal article" date="2024" name="Microbiology">
        <title>Methylomarinum rosea sp. nov., a novel halophilic methanotrophic bacterium from the hypersaline Lake Elton.</title>
        <authorList>
            <person name="Suleimanov R.Z."/>
            <person name="Oshkin I.Y."/>
            <person name="Danilova O.V."/>
            <person name="Suzina N.E."/>
            <person name="Dedysh S.N."/>
        </authorList>
    </citation>
    <scope>NUCLEOTIDE SEQUENCE [LARGE SCALE GENOMIC DNA]</scope>
    <source>
        <strain evidence="1 2">Ch1-1</strain>
    </source>
</reference>
<gene>
    <name evidence="1" type="ORF">Q9L42_006460</name>
</gene>
<dbReference type="AlphaFoldDB" id="A0AAU7NXQ1"/>
<protein>
    <submittedName>
        <fullName evidence="1">DUF934 domain-containing protein</fullName>
    </submittedName>
</protein>
<name>A0AAU7NXQ1_9GAMM</name>